<dbReference type="PANTHER" id="PTHR11092">
    <property type="entry name" value="SUGAR NUCLEOTIDE EPIMERASE RELATED"/>
    <property type="match status" value="1"/>
</dbReference>
<sequence length="312" mass="33622">MENRQRKIVIPGGTGYMGRALTGRLIERGDEVVILSRGTSTTVPGATVVDWDGARLGAWVDHLDGADAVVHLTGKRVDCRPTRRNIEELIRSRVEPVRLVGEAIRQVSAPPGVWVQSATLAIHGEGGDRMITESTPVSGVGPQQMVQVALAWEAAYREAVELVDRAVLLRIGVAIGGSGDPATERLRTLVRLGLGGTVASGRQWLSWIALDDLLRGLLRAIDEPSMNGMYLLTSPSPVTNAELMATLRRLIGRRMGLSSPAWLTRLGAPMLGSDPELALTGRRAYPERLLAEGFTFGVTDLDEALRRALADA</sequence>
<feature type="domain" description="NAD-dependent epimerase/dehydratase" evidence="1">
    <location>
        <begin position="8"/>
        <end position="225"/>
    </location>
</feature>
<dbReference type="Gene3D" id="3.40.50.720">
    <property type="entry name" value="NAD(P)-binding Rossmann-like Domain"/>
    <property type="match status" value="1"/>
</dbReference>
<dbReference type="InterPro" id="IPR013549">
    <property type="entry name" value="DUF1731"/>
</dbReference>
<accession>A0A6L9S597</accession>
<proteinExistence type="predicted"/>
<feature type="domain" description="DUF1731" evidence="2">
    <location>
        <begin position="260"/>
        <end position="307"/>
    </location>
</feature>
<evidence type="ECO:0000313" key="3">
    <source>
        <dbReference type="EMBL" id="NEE00635.1"/>
    </source>
</evidence>
<dbReference type="InterPro" id="IPR001509">
    <property type="entry name" value="Epimerase_deHydtase"/>
</dbReference>
<reference evidence="3 4" key="1">
    <citation type="submission" date="2020-02" db="EMBL/GenBank/DDBJ databases">
        <authorList>
            <person name="Li X.-J."/>
            <person name="Han X.-M."/>
        </authorList>
    </citation>
    <scope>NUCLEOTIDE SEQUENCE [LARGE SCALE GENOMIC DNA]</scope>
    <source>
        <strain evidence="3 4">CCTCC AB 2017055</strain>
    </source>
</reference>
<name>A0A6L9S597_9ACTN</name>
<keyword evidence="4" id="KW-1185">Reference proteome</keyword>
<dbReference type="Pfam" id="PF01370">
    <property type="entry name" value="Epimerase"/>
    <property type="match status" value="1"/>
</dbReference>
<dbReference type="RefSeq" id="WP_163736688.1">
    <property type="nucleotide sequence ID" value="NZ_JAAGOA010000006.1"/>
</dbReference>
<evidence type="ECO:0000259" key="2">
    <source>
        <dbReference type="Pfam" id="PF08338"/>
    </source>
</evidence>
<organism evidence="3 4">
    <name type="scientific">Phytoactinopolyspora halotolerans</name>
    <dbReference type="NCBI Taxonomy" id="1981512"/>
    <lineage>
        <taxon>Bacteria</taxon>
        <taxon>Bacillati</taxon>
        <taxon>Actinomycetota</taxon>
        <taxon>Actinomycetes</taxon>
        <taxon>Jiangellales</taxon>
        <taxon>Jiangellaceae</taxon>
        <taxon>Phytoactinopolyspora</taxon>
    </lineage>
</organism>
<dbReference type="InterPro" id="IPR036291">
    <property type="entry name" value="NAD(P)-bd_dom_sf"/>
</dbReference>
<dbReference type="SUPFAM" id="SSF51735">
    <property type="entry name" value="NAD(P)-binding Rossmann-fold domains"/>
    <property type="match status" value="1"/>
</dbReference>
<dbReference type="Pfam" id="PF08338">
    <property type="entry name" value="DUF1731"/>
    <property type="match status" value="1"/>
</dbReference>
<evidence type="ECO:0000259" key="1">
    <source>
        <dbReference type="Pfam" id="PF01370"/>
    </source>
</evidence>
<comment type="caution">
    <text evidence="3">The sequence shown here is derived from an EMBL/GenBank/DDBJ whole genome shotgun (WGS) entry which is preliminary data.</text>
</comment>
<dbReference type="PANTHER" id="PTHR11092:SF0">
    <property type="entry name" value="EPIMERASE FAMILY PROTEIN SDR39U1"/>
    <property type="match status" value="1"/>
</dbReference>
<gene>
    <name evidence="3" type="ORF">G1H10_10690</name>
</gene>
<evidence type="ECO:0000313" key="4">
    <source>
        <dbReference type="Proteomes" id="UP000475214"/>
    </source>
</evidence>
<dbReference type="EMBL" id="JAAGOA010000006">
    <property type="protein sequence ID" value="NEE00635.1"/>
    <property type="molecule type" value="Genomic_DNA"/>
</dbReference>
<dbReference type="AlphaFoldDB" id="A0A6L9S597"/>
<dbReference type="Proteomes" id="UP000475214">
    <property type="component" value="Unassembled WGS sequence"/>
</dbReference>
<protein>
    <submittedName>
        <fullName evidence="3">DUF1731 domain-containing protein</fullName>
    </submittedName>
</protein>